<gene>
    <name evidence="2" type="ORF">H9S92_01260</name>
</gene>
<dbReference type="Proteomes" id="UP000650081">
    <property type="component" value="Unassembled WGS sequence"/>
</dbReference>
<dbReference type="InterPro" id="IPR029068">
    <property type="entry name" value="Glyas_Bleomycin-R_OHBP_Dase"/>
</dbReference>
<dbReference type="Pfam" id="PF00903">
    <property type="entry name" value="Glyoxalase"/>
    <property type="match status" value="1"/>
</dbReference>
<accession>A0A923PEV8</accession>
<name>A0A923PEV8_9BACT</name>
<dbReference type="EMBL" id="JACSIT010000037">
    <property type="protein sequence ID" value="MBC6992777.1"/>
    <property type="molecule type" value="Genomic_DNA"/>
</dbReference>
<organism evidence="2 3">
    <name type="scientific">Neolewinella lacunae</name>
    <dbReference type="NCBI Taxonomy" id="1517758"/>
    <lineage>
        <taxon>Bacteria</taxon>
        <taxon>Pseudomonadati</taxon>
        <taxon>Bacteroidota</taxon>
        <taxon>Saprospiria</taxon>
        <taxon>Saprospirales</taxon>
        <taxon>Lewinellaceae</taxon>
        <taxon>Neolewinella</taxon>
    </lineage>
</organism>
<feature type="domain" description="Glyoxalase/fosfomycin resistance/dioxygenase" evidence="1">
    <location>
        <begin position="14"/>
        <end position="119"/>
    </location>
</feature>
<evidence type="ECO:0000313" key="3">
    <source>
        <dbReference type="Proteomes" id="UP000650081"/>
    </source>
</evidence>
<sequence length="125" mass="14351">MSILQRTSGLRAFVPAKNFAASRAFYRDLGATERPIDPKMVLFELGDSAFYLQDAYVKDWAENTMLFLFVDDLDGLWAELQAADLVNRYPGVRWKAPTDYPWGLREIHLLDPAGVLWHFAEELAR</sequence>
<comment type="caution">
    <text evidence="2">The sequence shown here is derived from an EMBL/GenBank/DDBJ whole genome shotgun (WGS) entry which is preliminary data.</text>
</comment>
<dbReference type="Gene3D" id="3.10.180.10">
    <property type="entry name" value="2,3-Dihydroxybiphenyl 1,2-Dioxygenase, domain 1"/>
    <property type="match status" value="1"/>
</dbReference>
<dbReference type="SUPFAM" id="SSF54593">
    <property type="entry name" value="Glyoxalase/Bleomycin resistance protein/Dihydroxybiphenyl dioxygenase"/>
    <property type="match status" value="1"/>
</dbReference>
<proteinExistence type="predicted"/>
<dbReference type="InterPro" id="IPR004360">
    <property type="entry name" value="Glyas_Fos-R_dOase_dom"/>
</dbReference>
<keyword evidence="3" id="KW-1185">Reference proteome</keyword>
<protein>
    <submittedName>
        <fullName evidence="2">Glyoxalase</fullName>
    </submittedName>
</protein>
<dbReference type="AlphaFoldDB" id="A0A923PEV8"/>
<reference evidence="2" key="1">
    <citation type="submission" date="2020-08" db="EMBL/GenBank/DDBJ databases">
        <title>Lewinella bacteria from marine environments.</title>
        <authorList>
            <person name="Zhong Y."/>
        </authorList>
    </citation>
    <scope>NUCLEOTIDE SEQUENCE</scope>
    <source>
        <strain evidence="2">KCTC 42187</strain>
    </source>
</reference>
<dbReference type="RefSeq" id="WP_187464911.1">
    <property type="nucleotide sequence ID" value="NZ_JACSIT010000037.1"/>
</dbReference>
<evidence type="ECO:0000313" key="2">
    <source>
        <dbReference type="EMBL" id="MBC6992777.1"/>
    </source>
</evidence>
<evidence type="ECO:0000259" key="1">
    <source>
        <dbReference type="Pfam" id="PF00903"/>
    </source>
</evidence>